<feature type="transmembrane region" description="Helical" evidence="7">
    <location>
        <begin position="293"/>
        <end position="316"/>
    </location>
</feature>
<feature type="transmembrane region" description="Helical" evidence="7">
    <location>
        <begin position="121"/>
        <end position="146"/>
    </location>
</feature>
<feature type="transmembrane region" description="Helical" evidence="7">
    <location>
        <begin position="262"/>
        <end position="281"/>
    </location>
</feature>
<keyword evidence="9" id="KW-1185">Reference proteome</keyword>
<evidence type="ECO:0000313" key="9">
    <source>
        <dbReference type="Proteomes" id="UP000830729"/>
    </source>
</evidence>
<accession>A0A8U0HX16</accession>
<evidence type="ECO:0000256" key="4">
    <source>
        <dbReference type="ARBA" id="ARBA00022692"/>
    </source>
</evidence>
<proteinExistence type="inferred from homology"/>
<feature type="transmembrane region" description="Helical" evidence="7">
    <location>
        <begin position="158"/>
        <end position="178"/>
    </location>
</feature>
<name>A0A8U0HX16_9EURY</name>
<dbReference type="GeneID" id="72184427"/>
<protein>
    <submittedName>
        <fullName evidence="8">Flippase-like domain-containing protein</fullName>
    </submittedName>
</protein>
<keyword evidence="5 7" id="KW-1133">Transmembrane helix</keyword>
<dbReference type="InterPro" id="IPR022791">
    <property type="entry name" value="L-PG_synthase/AglD"/>
</dbReference>
<evidence type="ECO:0000313" key="8">
    <source>
        <dbReference type="EMBL" id="UPV75323.1"/>
    </source>
</evidence>
<evidence type="ECO:0000256" key="6">
    <source>
        <dbReference type="ARBA" id="ARBA00023136"/>
    </source>
</evidence>
<evidence type="ECO:0000256" key="7">
    <source>
        <dbReference type="SAM" id="Phobius"/>
    </source>
</evidence>
<comment type="similarity">
    <text evidence="2">Belongs to the UPF0104 family.</text>
</comment>
<sequence length="347" mass="35805">MDVDLGDARSILVGFGAGVVVLLALYSVVGLEDVLSALSQADPGIFAMVCVVSVCWLFAWGLALRTVLGVVAVEVTVWRSFLLLAGATFANNVTPFGQAGGEPFSALLVSRSTGIKYENGLAVVASVDTLNFVPSISFALLGVGYYATRFTVGDRVGFAAVALLALALAVPAVAYLGWRNRHRVADLVIRAAVPAARLIGRFVPRFEPPQESQVRDRIGGFFAALERVGGDHHKLALALSFSALGWLLLSVSLWLSLGALGYWVPFAAALFIVPLGSVASITPLPGGLGGVEAALVLLIVPITGVDAGTAAAAAVLHRGATYVLPVLLGGSATAMLEADNAHGSASD</sequence>
<dbReference type="GO" id="GO:0005886">
    <property type="term" value="C:plasma membrane"/>
    <property type="evidence" value="ECO:0007669"/>
    <property type="project" value="UniProtKB-SubCell"/>
</dbReference>
<reference evidence="8 9" key="1">
    <citation type="submission" date="2022-04" db="EMBL/GenBank/DDBJ databases">
        <title>Diverse halophilic archaea isolated from saline environments.</title>
        <authorList>
            <person name="Cui H.-L."/>
        </authorList>
    </citation>
    <scope>NUCLEOTIDE SEQUENCE [LARGE SCALE GENOMIC DNA]</scope>
    <source>
        <strain evidence="8 9">XZYJT49</strain>
    </source>
</reference>
<gene>
    <name evidence="8" type="ORF">M0R89_04470</name>
</gene>
<feature type="transmembrane region" description="Helical" evidence="7">
    <location>
        <begin position="235"/>
        <end position="256"/>
    </location>
</feature>
<dbReference type="KEGG" id="halx:M0R89_04470"/>
<keyword evidence="3" id="KW-1003">Cell membrane</keyword>
<dbReference type="EMBL" id="CP096659">
    <property type="protein sequence ID" value="UPV75323.1"/>
    <property type="molecule type" value="Genomic_DNA"/>
</dbReference>
<feature type="transmembrane region" description="Helical" evidence="7">
    <location>
        <begin position="12"/>
        <end position="31"/>
    </location>
</feature>
<comment type="subcellular location">
    <subcellularLocation>
        <location evidence="1">Cell membrane</location>
        <topology evidence="1">Multi-pass membrane protein</topology>
    </subcellularLocation>
</comment>
<dbReference type="RefSeq" id="WP_248651365.1">
    <property type="nucleotide sequence ID" value="NZ_CP096659.1"/>
</dbReference>
<dbReference type="Pfam" id="PF03706">
    <property type="entry name" value="LPG_synthase_TM"/>
    <property type="match status" value="1"/>
</dbReference>
<dbReference type="AlphaFoldDB" id="A0A8U0HX16"/>
<evidence type="ECO:0000256" key="2">
    <source>
        <dbReference type="ARBA" id="ARBA00011061"/>
    </source>
</evidence>
<evidence type="ECO:0000256" key="1">
    <source>
        <dbReference type="ARBA" id="ARBA00004651"/>
    </source>
</evidence>
<evidence type="ECO:0000256" key="5">
    <source>
        <dbReference type="ARBA" id="ARBA00022989"/>
    </source>
</evidence>
<dbReference type="NCBIfam" id="TIGR00374">
    <property type="entry name" value="flippase-like domain"/>
    <property type="match status" value="1"/>
</dbReference>
<keyword evidence="6 7" id="KW-0472">Membrane</keyword>
<evidence type="ECO:0000256" key="3">
    <source>
        <dbReference type="ARBA" id="ARBA00022475"/>
    </source>
</evidence>
<organism evidence="8 9">
    <name type="scientific">Halorussus limi</name>
    <dbReference type="NCBI Taxonomy" id="2938695"/>
    <lineage>
        <taxon>Archaea</taxon>
        <taxon>Methanobacteriati</taxon>
        <taxon>Methanobacteriota</taxon>
        <taxon>Stenosarchaea group</taxon>
        <taxon>Halobacteria</taxon>
        <taxon>Halobacteriales</taxon>
        <taxon>Haladaptataceae</taxon>
        <taxon>Halorussus</taxon>
    </lineage>
</organism>
<feature type="transmembrane region" description="Helical" evidence="7">
    <location>
        <begin position="43"/>
        <end position="64"/>
    </location>
</feature>
<dbReference type="PANTHER" id="PTHR39087:SF2">
    <property type="entry name" value="UPF0104 MEMBRANE PROTEIN MJ1595"/>
    <property type="match status" value="1"/>
</dbReference>
<dbReference type="PANTHER" id="PTHR39087">
    <property type="entry name" value="UPF0104 MEMBRANE PROTEIN MJ1595"/>
    <property type="match status" value="1"/>
</dbReference>
<dbReference type="Proteomes" id="UP000830729">
    <property type="component" value="Chromosome"/>
</dbReference>
<keyword evidence="4 7" id="KW-0812">Transmembrane</keyword>